<gene>
    <name evidence="1" type="ORF">KC909_01385</name>
</gene>
<name>A0A955RJ24_9BACT</name>
<dbReference type="SUPFAM" id="SSF57997">
    <property type="entry name" value="Tropomyosin"/>
    <property type="match status" value="1"/>
</dbReference>
<protein>
    <submittedName>
        <fullName evidence="1">Uncharacterized protein</fullName>
    </submittedName>
</protein>
<evidence type="ECO:0000313" key="2">
    <source>
        <dbReference type="Proteomes" id="UP000783287"/>
    </source>
</evidence>
<dbReference type="Gene3D" id="1.10.287.950">
    <property type="entry name" value="Methyl-accepting chemotaxis protein"/>
    <property type="match status" value="1"/>
</dbReference>
<sequence>MESNIEHIKKELDDLKREWDEFFRSYKVMEREFTDLKRELGISKGREMGEQIDNIENKLDQKADNIVEMMRDMDEFRRLLENNDRNVQEIMKALSVIYKHVDELEGELIEDNET</sequence>
<dbReference type="Proteomes" id="UP000783287">
    <property type="component" value="Unassembled WGS sequence"/>
</dbReference>
<reference evidence="1" key="2">
    <citation type="journal article" date="2021" name="Microbiome">
        <title>Successional dynamics and alternative stable states in a saline activated sludge microbial community over 9 years.</title>
        <authorList>
            <person name="Wang Y."/>
            <person name="Ye J."/>
            <person name="Ju F."/>
            <person name="Liu L."/>
            <person name="Boyd J.A."/>
            <person name="Deng Y."/>
            <person name="Parks D.H."/>
            <person name="Jiang X."/>
            <person name="Yin X."/>
            <person name="Woodcroft B.J."/>
            <person name="Tyson G.W."/>
            <person name="Hugenholtz P."/>
            <person name="Polz M.F."/>
            <person name="Zhang T."/>
        </authorList>
    </citation>
    <scope>NUCLEOTIDE SEQUENCE</scope>
    <source>
        <strain evidence="1">HKST-UBA14</strain>
    </source>
</reference>
<comment type="caution">
    <text evidence="1">The sequence shown here is derived from an EMBL/GenBank/DDBJ whole genome shotgun (WGS) entry which is preliminary data.</text>
</comment>
<reference evidence="1" key="1">
    <citation type="submission" date="2020-04" db="EMBL/GenBank/DDBJ databases">
        <authorList>
            <person name="Zhang T."/>
        </authorList>
    </citation>
    <scope>NUCLEOTIDE SEQUENCE</scope>
    <source>
        <strain evidence="1">HKST-UBA14</strain>
    </source>
</reference>
<organism evidence="1 2">
    <name type="scientific">Candidatus Dojkabacteria bacterium</name>
    <dbReference type="NCBI Taxonomy" id="2099670"/>
    <lineage>
        <taxon>Bacteria</taxon>
        <taxon>Candidatus Dojkabacteria</taxon>
    </lineage>
</organism>
<dbReference type="AlphaFoldDB" id="A0A955RJ24"/>
<accession>A0A955RJ24</accession>
<evidence type="ECO:0000313" key="1">
    <source>
        <dbReference type="EMBL" id="MCA9382994.1"/>
    </source>
</evidence>
<proteinExistence type="predicted"/>
<dbReference type="EMBL" id="JAGQLK010000018">
    <property type="protein sequence ID" value="MCA9382994.1"/>
    <property type="molecule type" value="Genomic_DNA"/>
</dbReference>